<dbReference type="EMBL" id="JADNYJ010000137">
    <property type="protein sequence ID" value="KAF8880798.1"/>
    <property type="molecule type" value="Genomic_DNA"/>
</dbReference>
<dbReference type="InterPro" id="IPR051911">
    <property type="entry name" value="SDR_oxidoreductase"/>
</dbReference>
<dbReference type="InterPro" id="IPR002347">
    <property type="entry name" value="SDR_fam"/>
</dbReference>
<sequence>MSTQQRELIWLKTSAISGFGYKLAMQALSCSNKVIATGRAQSIAKLDNLKAKGAEILKLDAAVAIHGRVDVLVNNVGYVHSRIIEEANTNLFRALNVTRVFLPYMQEQRAGTIVWMGSIARRTGFPCSKIYGAMKWALQGVSLALHNEILPIGLCSICIDFGFFCTSLLEAEHFITKVSTIPDYKEIAKSMDAHLKAYNQKQPGNPVKGMQIILNVVHGEGSMKDKPFPPALVLGTDCYNMALEESLSNSKLLDEWKGLSCSTDFSNLWMRGVIQRRPPVKLNQN</sequence>
<protein>
    <submittedName>
        <fullName evidence="4">Uncharacterized protein</fullName>
    </submittedName>
</protein>
<dbReference type="PRINTS" id="PR00081">
    <property type="entry name" value="GDHRDH"/>
</dbReference>
<dbReference type="OrthoDB" id="1274115at2759"/>
<accession>A0A9P5ND86</accession>
<evidence type="ECO:0000313" key="4">
    <source>
        <dbReference type="EMBL" id="KAF8880798.1"/>
    </source>
</evidence>
<evidence type="ECO:0000256" key="3">
    <source>
        <dbReference type="RuleBase" id="RU000363"/>
    </source>
</evidence>
<keyword evidence="2" id="KW-0560">Oxidoreductase</keyword>
<dbReference type="PANTHER" id="PTHR43976">
    <property type="entry name" value="SHORT CHAIN DEHYDROGENASE"/>
    <property type="match status" value="1"/>
</dbReference>
<comment type="similarity">
    <text evidence="1 3">Belongs to the short-chain dehydrogenases/reductases (SDR) family.</text>
</comment>
<organism evidence="4 5">
    <name type="scientific">Gymnopilus junonius</name>
    <name type="common">Spectacular rustgill mushroom</name>
    <name type="synonym">Gymnopilus spectabilis subsp. junonius</name>
    <dbReference type="NCBI Taxonomy" id="109634"/>
    <lineage>
        <taxon>Eukaryota</taxon>
        <taxon>Fungi</taxon>
        <taxon>Dikarya</taxon>
        <taxon>Basidiomycota</taxon>
        <taxon>Agaricomycotina</taxon>
        <taxon>Agaricomycetes</taxon>
        <taxon>Agaricomycetidae</taxon>
        <taxon>Agaricales</taxon>
        <taxon>Agaricineae</taxon>
        <taxon>Hymenogastraceae</taxon>
        <taxon>Gymnopilus</taxon>
    </lineage>
</organism>
<dbReference type="GO" id="GO:0016491">
    <property type="term" value="F:oxidoreductase activity"/>
    <property type="evidence" value="ECO:0007669"/>
    <property type="project" value="UniProtKB-KW"/>
</dbReference>
<proteinExistence type="inferred from homology"/>
<dbReference type="Proteomes" id="UP000724874">
    <property type="component" value="Unassembled WGS sequence"/>
</dbReference>
<gene>
    <name evidence="4" type="ORF">CPB84DRAFT_1817305</name>
</gene>
<dbReference type="Gene3D" id="3.40.50.720">
    <property type="entry name" value="NAD(P)-binding Rossmann-like Domain"/>
    <property type="match status" value="1"/>
</dbReference>
<dbReference type="Pfam" id="PF00106">
    <property type="entry name" value="adh_short"/>
    <property type="match status" value="1"/>
</dbReference>
<comment type="caution">
    <text evidence="4">The sequence shown here is derived from an EMBL/GenBank/DDBJ whole genome shotgun (WGS) entry which is preliminary data.</text>
</comment>
<keyword evidence="5" id="KW-1185">Reference proteome</keyword>
<evidence type="ECO:0000256" key="2">
    <source>
        <dbReference type="ARBA" id="ARBA00023002"/>
    </source>
</evidence>
<evidence type="ECO:0000313" key="5">
    <source>
        <dbReference type="Proteomes" id="UP000724874"/>
    </source>
</evidence>
<dbReference type="PRINTS" id="PR00080">
    <property type="entry name" value="SDRFAMILY"/>
</dbReference>
<dbReference type="PANTHER" id="PTHR43976:SF16">
    <property type="entry name" value="SHORT-CHAIN DEHYDROGENASE_REDUCTASE FAMILY PROTEIN"/>
    <property type="match status" value="1"/>
</dbReference>
<reference evidence="4" key="1">
    <citation type="submission" date="2020-11" db="EMBL/GenBank/DDBJ databases">
        <authorList>
            <consortium name="DOE Joint Genome Institute"/>
            <person name="Ahrendt S."/>
            <person name="Riley R."/>
            <person name="Andreopoulos W."/>
            <person name="LaButti K."/>
            <person name="Pangilinan J."/>
            <person name="Ruiz-duenas F.J."/>
            <person name="Barrasa J.M."/>
            <person name="Sanchez-Garcia M."/>
            <person name="Camarero S."/>
            <person name="Miyauchi S."/>
            <person name="Serrano A."/>
            <person name="Linde D."/>
            <person name="Babiker R."/>
            <person name="Drula E."/>
            <person name="Ayuso-Fernandez I."/>
            <person name="Pacheco R."/>
            <person name="Padilla G."/>
            <person name="Ferreira P."/>
            <person name="Barriuso J."/>
            <person name="Kellner H."/>
            <person name="Castanera R."/>
            <person name="Alfaro M."/>
            <person name="Ramirez L."/>
            <person name="Pisabarro A.G."/>
            <person name="Kuo A."/>
            <person name="Tritt A."/>
            <person name="Lipzen A."/>
            <person name="He G."/>
            <person name="Yan M."/>
            <person name="Ng V."/>
            <person name="Cullen D."/>
            <person name="Martin F."/>
            <person name="Rosso M.-N."/>
            <person name="Henrissat B."/>
            <person name="Hibbett D."/>
            <person name="Martinez A.T."/>
            <person name="Grigoriev I.V."/>
        </authorList>
    </citation>
    <scope>NUCLEOTIDE SEQUENCE</scope>
    <source>
        <strain evidence="4">AH 44721</strain>
    </source>
</reference>
<dbReference type="InterPro" id="IPR036291">
    <property type="entry name" value="NAD(P)-bd_dom_sf"/>
</dbReference>
<dbReference type="AlphaFoldDB" id="A0A9P5ND86"/>
<name>A0A9P5ND86_GYMJU</name>
<dbReference type="SUPFAM" id="SSF51735">
    <property type="entry name" value="NAD(P)-binding Rossmann-fold domains"/>
    <property type="match status" value="1"/>
</dbReference>
<evidence type="ECO:0000256" key="1">
    <source>
        <dbReference type="ARBA" id="ARBA00006484"/>
    </source>
</evidence>